<dbReference type="Pfam" id="PF11605">
    <property type="entry name" value="Vps36_ESCRT-II"/>
    <property type="match status" value="1"/>
</dbReference>
<evidence type="ECO:0000256" key="7">
    <source>
        <dbReference type="RuleBase" id="RU367095"/>
    </source>
</evidence>
<dbReference type="PROSITE" id="PS51495">
    <property type="entry name" value="GLUE"/>
    <property type="match status" value="1"/>
</dbReference>
<evidence type="ECO:0000313" key="10">
    <source>
        <dbReference type="Proteomes" id="UP000094336"/>
    </source>
</evidence>
<dbReference type="GO" id="GO:0032266">
    <property type="term" value="F:phosphatidylinositol-3-phosphate binding"/>
    <property type="evidence" value="ECO:0007669"/>
    <property type="project" value="UniProtKB-UniRule"/>
</dbReference>
<comment type="subcellular location">
    <subcellularLocation>
        <location evidence="7">Cytoplasm</location>
    </subcellularLocation>
    <subcellularLocation>
        <location evidence="7">Endosome</location>
    </subcellularLocation>
</comment>
<keyword evidence="6 7" id="KW-0653">Protein transport</keyword>
<dbReference type="InterPro" id="IPR036443">
    <property type="entry name" value="Znf_RanBP2_sf"/>
</dbReference>
<dbReference type="InterPro" id="IPR036388">
    <property type="entry name" value="WH-like_DNA-bd_sf"/>
</dbReference>
<reference evidence="10" key="1">
    <citation type="submission" date="2016-05" db="EMBL/GenBank/DDBJ databases">
        <title>Comparative genomics of biotechnologically important yeasts.</title>
        <authorList>
            <consortium name="DOE Joint Genome Institute"/>
            <person name="Riley R."/>
            <person name="Haridas S."/>
            <person name="Wolfe K.H."/>
            <person name="Lopes M.R."/>
            <person name="Hittinger C.T."/>
            <person name="Goker M."/>
            <person name="Salamov A."/>
            <person name="Wisecaver J."/>
            <person name="Long T.M."/>
            <person name="Aerts A.L."/>
            <person name="Barry K."/>
            <person name="Choi C."/>
            <person name="Clum A."/>
            <person name="Coughlan A.Y."/>
            <person name="Deshpande S."/>
            <person name="Douglass A.P."/>
            <person name="Hanson S.J."/>
            <person name="Klenk H.-P."/>
            <person name="Labutti K."/>
            <person name="Lapidus A."/>
            <person name="Lindquist E."/>
            <person name="Lipzen A."/>
            <person name="Meier-Kolthoff J.P."/>
            <person name="Ohm R.A."/>
            <person name="Otillar R.P."/>
            <person name="Pangilinan J."/>
            <person name="Peng Y."/>
            <person name="Rokas A."/>
            <person name="Rosa C.A."/>
            <person name="Scheuner C."/>
            <person name="Sibirny A.A."/>
            <person name="Slot J.C."/>
            <person name="Stielow J.B."/>
            <person name="Sun H."/>
            <person name="Kurtzman C.P."/>
            <person name="Blackwell M."/>
            <person name="Grigoriev I.V."/>
            <person name="Jeffries T.W."/>
        </authorList>
    </citation>
    <scope>NUCLEOTIDE SEQUENCE [LARGE SCALE GENOMIC DNA]</scope>
    <source>
        <strain evidence="10">NRRL Y-12698</strain>
    </source>
</reference>
<dbReference type="Gene3D" id="2.30.29.30">
    <property type="entry name" value="Pleckstrin-homology domain (PH domain)/Phosphotyrosine-binding domain (PTB)"/>
    <property type="match status" value="1"/>
</dbReference>
<keyword evidence="7" id="KW-0963">Cytoplasm</keyword>
<dbReference type="InterPro" id="IPR031558">
    <property type="entry name" value="Vps36-NZF-N"/>
</dbReference>
<protein>
    <recommendedName>
        <fullName evidence="7">Vacuolar protein-sorting-associated protein 36</fullName>
    </recommendedName>
    <alternativeName>
        <fullName evidence="7">ESCRT-II complex subunit VPS36</fullName>
    </alternativeName>
</protein>
<evidence type="ECO:0000259" key="8">
    <source>
        <dbReference type="PROSITE" id="PS51495"/>
    </source>
</evidence>
<evidence type="ECO:0000256" key="2">
    <source>
        <dbReference type="ARBA" id="ARBA00022448"/>
    </source>
</evidence>
<dbReference type="OrthoDB" id="271448at2759"/>
<keyword evidence="5" id="KW-0862">Zinc</keyword>
<comment type="function">
    <text evidence="7">Component of the ESCRT-II complex (endosomal sorting complex required for transport II), which is required for multivesicular body (MVB) formation and sorting of endosomal cargo proteins into MVBs.</text>
</comment>
<name>A0A1E3QP58_9ASCO</name>
<evidence type="ECO:0000313" key="9">
    <source>
        <dbReference type="EMBL" id="ODQ79496.1"/>
    </source>
</evidence>
<dbReference type="Pfam" id="PF04157">
    <property type="entry name" value="EAP30"/>
    <property type="match status" value="1"/>
</dbReference>
<comment type="similarity">
    <text evidence="1 7">Belongs to the VPS36 family.</text>
</comment>
<dbReference type="GO" id="GO:0043328">
    <property type="term" value="P:protein transport to vacuole involved in ubiquitin-dependent protein catabolic process via the multivesicular body sorting pathway"/>
    <property type="evidence" value="ECO:0007669"/>
    <property type="project" value="UniProtKB-UniRule"/>
</dbReference>
<dbReference type="SUPFAM" id="SSF90209">
    <property type="entry name" value="Ran binding protein zinc finger-like"/>
    <property type="match status" value="2"/>
</dbReference>
<dbReference type="InterPro" id="IPR040608">
    <property type="entry name" value="Snf8/Vps36"/>
</dbReference>
<dbReference type="GO" id="GO:0000814">
    <property type="term" value="C:ESCRT II complex"/>
    <property type="evidence" value="ECO:0007669"/>
    <property type="project" value="UniProtKB-UniRule"/>
</dbReference>
<dbReference type="STRING" id="984486.A0A1E3QP58"/>
<accession>A0A1E3QP58</accession>
<dbReference type="InterPro" id="IPR036390">
    <property type="entry name" value="WH_DNA-bd_sf"/>
</dbReference>
<dbReference type="GO" id="GO:0031902">
    <property type="term" value="C:late endosome membrane"/>
    <property type="evidence" value="ECO:0007669"/>
    <property type="project" value="UniProtKB-UniRule"/>
</dbReference>
<dbReference type="EMBL" id="KV454432">
    <property type="protein sequence ID" value="ODQ79496.1"/>
    <property type="molecule type" value="Genomic_DNA"/>
</dbReference>
<dbReference type="InterPro" id="IPR037855">
    <property type="entry name" value="Vps36"/>
</dbReference>
<gene>
    <name evidence="9" type="ORF">BABINDRAFT_161893</name>
</gene>
<evidence type="ECO:0000256" key="4">
    <source>
        <dbReference type="ARBA" id="ARBA00022771"/>
    </source>
</evidence>
<dbReference type="PANTHER" id="PTHR13128">
    <property type="entry name" value="VACUOLAR PROTEIN-SORTING-ASSOCIATED PROTEIN 36"/>
    <property type="match status" value="1"/>
</dbReference>
<feature type="domain" description="GLUE N-terminal" evidence="8">
    <location>
        <begin position="9"/>
        <end position="278"/>
    </location>
</feature>
<evidence type="ECO:0000256" key="3">
    <source>
        <dbReference type="ARBA" id="ARBA00022723"/>
    </source>
</evidence>
<sequence>MLLTQWQYVELNASGRPALFPEEVEISVSDEVGLYQGKAKVLNRQRGRVYLTTQRVIYIDKTDPKAYSVAVKLSDVESLELYPGFMRSSPKLTVYFRPPTDPVSLPPPVPELSWGCPICYFLNKWPADLKLPSDEEGAILPPCQTCGVRPSAKHILRLVREQQEVIAGTSLSTESTASANTCPQCTFINHPSLVKCELCDAPMQPKSSGGKQDGKQRAGPSINYRDVKIQTETDDGLLAKDARMHIKISFRNGGEKAFYERFQSEVERVKWDTLMELGKVNANAVKLQNNPSATPPPLVPMNLNMGISSLEQIGEMKRKKTGFVLSGALEDIDQLMLKAKELLVLSDEFAHTVAKSLMGSNQMNLLQNSSLLLGANITTGFSRKDLLSSQLYYEELTRQISDYLSFVLPFEGGIMSLVDLFALYNRTRGINLISAADLNKCCCELFAELNLPYKLKEYKSGTKVVMLKSDQEGKIASRIARFLKKSESEHFEELKERLVVSNNQLLTSELNNELEAMLSNKEEFMFKGMSTLDISKHFKWSYGVTDEETELALAQGVIVMDQQISGTYYFVNKFDASYDWETEETEFDMATWKFEDYTTQQVALIPPPVETPLAASTEESYAATPVPVVRTPNLSGALLQLEGLMFD</sequence>
<dbReference type="SMART" id="SM00547">
    <property type="entry name" value="ZnF_RBZ"/>
    <property type="match status" value="1"/>
</dbReference>
<proteinExistence type="inferred from homology"/>
<dbReference type="GO" id="GO:0043130">
    <property type="term" value="F:ubiquitin binding"/>
    <property type="evidence" value="ECO:0007669"/>
    <property type="project" value="UniProtKB-UniRule"/>
</dbReference>
<evidence type="ECO:0000256" key="1">
    <source>
        <dbReference type="ARBA" id="ARBA00009697"/>
    </source>
</evidence>
<dbReference type="RefSeq" id="XP_018984824.1">
    <property type="nucleotide sequence ID" value="XM_019129062.1"/>
</dbReference>
<dbReference type="Gene3D" id="1.10.10.10">
    <property type="entry name" value="Winged helix-like DNA-binding domain superfamily/Winged helix DNA-binding domain"/>
    <property type="match status" value="2"/>
</dbReference>
<dbReference type="GeneID" id="30146915"/>
<organism evidence="9 10">
    <name type="scientific">Babjeviella inositovora NRRL Y-12698</name>
    <dbReference type="NCBI Taxonomy" id="984486"/>
    <lineage>
        <taxon>Eukaryota</taxon>
        <taxon>Fungi</taxon>
        <taxon>Dikarya</taxon>
        <taxon>Ascomycota</taxon>
        <taxon>Saccharomycotina</taxon>
        <taxon>Pichiomycetes</taxon>
        <taxon>Serinales incertae sedis</taxon>
        <taxon>Babjeviella</taxon>
    </lineage>
</organism>
<keyword evidence="2 7" id="KW-0813">Transport</keyword>
<comment type="subunit">
    <text evidence="7">Component of the endosomal sorting complex required for transport II (ESCRT-II).</text>
</comment>
<dbReference type="Pfam" id="PF16988">
    <property type="entry name" value="Vps36-NZF-N"/>
    <property type="match status" value="1"/>
</dbReference>
<dbReference type="InterPro" id="IPR001876">
    <property type="entry name" value="Znf_RanBP2"/>
</dbReference>
<dbReference type="Proteomes" id="UP000094336">
    <property type="component" value="Unassembled WGS sequence"/>
</dbReference>
<dbReference type="AlphaFoldDB" id="A0A1E3QP58"/>
<dbReference type="Gene3D" id="2.30.30.380">
    <property type="entry name" value="Zn-finger domain of Sec23/24"/>
    <property type="match status" value="2"/>
</dbReference>
<dbReference type="SUPFAM" id="SSF50729">
    <property type="entry name" value="PH domain-like"/>
    <property type="match status" value="1"/>
</dbReference>
<dbReference type="SUPFAM" id="SSF46785">
    <property type="entry name" value="Winged helix' DNA-binding domain"/>
    <property type="match status" value="1"/>
</dbReference>
<dbReference type="PANTHER" id="PTHR13128:SF12">
    <property type="entry name" value="VACUOLAR PROTEIN-SORTING-ASSOCIATED PROTEIN 36"/>
    <property type="match status" value="1"/>
</dbReference>
<keyword evidence="3" id="KW-0479">Metal-binding</keyword>
<evidence type="ECO:0000256" key="5">
    <source>
        <dbReference type="ARBA" id="ARBA00022833"/>
    </source>
</evidence>
<dbReference type="GO" id="GO:0008270">
    <property type="term" value="F:zinc ion binding"/>
    <property type="evidence" value="ECO:0007669"/>
    <property type="project" value="UniProtKB-KW"/>
</dbReference>
<keyword evidence="4" id="KW-0863">Zinc-finger</keyword>
<dbReference type="InterPro" id="IPR011993">
    <property type="entry name" value="PH-like_dom_sf"/>
</dbReference>
<evidence type="ECO:0000256" key="6">
    <source>
        <dbReference type="ARBA" id="ARBA00022927"/>
    </source>
</evidence>
<keyword evidence="7" id="KW-0967">Endosome</keyword>
<keyword evidence="10" id="KW-1185">Reference proteome</keyword>
<dbReference type="InterPro" id="IPR021648">
    <property type="entry name" value="GLUE_dom"/>
</dbReference>